<organism evidence="2 3">
    <name type="scientific">Gallus gallus</name>
    <name type="common">Chicken</name>
    <dbReference type="NCBI Taxonomy" id="9031"/>
    <lineage>
        <taxon>Eukaryota</taxon>
        <taxon>Metazoa</taxon>
        <taxon>Chordata</taxon>
        <taxon>Craniata</taxon>
        <taxon>Vertebrata</taxon>
        <taxon>Euteleostomi</taxon>
        <taxon>Archelosauria</taxon>
        <taxon>Archosauria</taxon>
        <taxon>Dinosauria</taxon>
        <taxon>Saurischia</taxon>
        <taxon>Theropoda</taxon>
        <taxon>Coelurosauria</taxon>
        <taxon>Aves</taxon>
        <taxon>Neognathae</taxon>
        <taxon>Galloanserae</taxon>
        <taxon>Galliformes</taxon>
        <taxon>Phasianidae</taxon>
        <taxon>Phasianinae</taxon>
        <taxon>Gallus</taxon>
    </lineage>
</organism>
<keyword evidence="3" id="KW-1185">Reference proteome</keyword>
<proteinExistence type="predicted"/>
<dbReference type="Ensembl" id="ENSGALT00010026775.1">
    <property type="protein sequence ID" value="ENSGALP00010015265.1"/>
    <property type="gene ID" value="ENSGALG00010011207.1"/>
</dbReference>
<dbReference type="AlphaFoldDB" id="A0A8V0YGX7"/>
<accession>A0A8V0YGX7</accession>
<dbReference type="Proteomes" id="UP000000539">
    <property type="component" value="Chromosome 13"/>
</dbReference>
<reference evidence="2" key="1">
    <citation type="submission" date="2020-11" db="EMBL/GenBank/DDBJ databases">
        <title>Gallus gallus (Chicken) genome, bGalGal1, GRCg7b, maternal haplotype autosomes + Z &amp; W.</title>
        <authorList>
            <person name="Warren W."/>
            <person name="Formenti G."/>
            <person name="Fedrigo O."/>
            <person name="Haase B."/>
            <person name="Mountcastle J."/>
            <person name="Balacco J."/>
            <person name="Tracey A."/>
            <person name="Schneider V."/>
            <person name="Okimoto R."/>
            <person name="Cheng H."/>
            <person name="Hawken R."/>
            <person name="Howe K."/>
            <person name="Jarvis E.D."/>
        </authorList>
    </citation>
    <scope>NUCLEOTIDE SEQUENCE [LARGE SCALE GENOMIC DNA]</scope>
    <source>
        <strain evidence="2">Broiler</strain>
    </source>
</reference>
<sequence>MTNVDLLCEDGSIVICIKNNDVDLGGPAPGRRAPIGGNESEIQLRLLLSVQRLLQNKFYKLPILTLNEDSEELVLRNDAVRLDVIGANVQVLSRPHRETCARVAPLRDLKGHSFVREDRRVVIDVLHGHLDREELQRVGEQQLEGERAGAGASAHLLPIEPLGDNEAAAAALQAKVLPAGRRGDARPASRELRRGQPRVLRHVGHHRAALALLGHGVADGLAANARHAQQTPNSTTTTIRSTKARTGA</sequence>
<protein>
    <submittedName>
        <fullName evidence="2">Uncharacterized protein</fullName>
    </submittedName>
</protein>
<feature type="compositionally biased region" description="Low complexity" evidence="1">
    <location>
        <begin position="228"/>
        <end position="248"/>
    </location>
</feature>
<feature type="region of interest" description="Disordered" evidence="1">
    <location>
        <begin position="226"/>
        <end position="248"/>
    </location>
</feature>
<reference evidence="2" key="3">
    <citation type="submission" date="2025-09" db="UniProtKB">
        <authorList>
            <consortium name="Ensembl"/>
        </authorList>
    </citation>
    <scope>IDENTIFICATION</scope>
    <source>
        <strain evidence="2">broiler</strain>
    </source>
</reference>
<reference evidence="2" key="2">
    <citation type="submission" date="2025-08" db="UniProtKB">
        <authorList>
            <consortium name="Ensembl"/>
        </authorList>
    </citation>
    <scope>IDENTIFICATION</scope>
    <source>
        <strain evidence="2">broiler</strain>
    </source>
</reference>
<name>A0A8V0YGX7_CHICK</name>
<dbReference type="GeneTree" id="ENSGT01150000287975"/>
<evidence type="ECO:0000256" key="1">
    <source>
        <dbReference type="SAM" id="MobiDB-lite"/>
    </source>
</evidence>
<evidence type="ECO:0000313" key="2">
    <source>
        <dbReference type="Ensembl" id="ENSGALP00010015265.1"/>
    </source>
</evidence>
<evidence type="ECO:0000313" key="3">
    <source>
        <dbReference type="Proteomes" id="UP000000539"/>
    </source>
</evidence>